<keyword evidence="3" id="KW-1185">Reference proteome</keyword>
<dbReference type="Gramene" id="ORUFI03G30970.1">
    <property type="protein sequence ID" value="ORUFI03G30970.1"/>
    <property type="gene ID" value="ORUFI03G30970"/>
</dbReference>
<proteinExistence type="predicted"/>
<reference evidence="3" key="1">
    <citation type="submission" date="2013-06" db="EMBL/GenBank/DDBJ databases">
        <authorList>
            <person name="Zhao Q."/>
        </authorList>
    </citation>
    <scope>NUCLEOTIDE SEQUENCE</scope>
    <source>
        <strain evidence="3">cv. W1943</strain>
    </source>
</reference>
<organism evidence="2 3">
    <name type="scientific">Oryza rufipogon</name>
    <name type="common">Brownbeard rice</name>
    <name type="synonym">Asian wild rice</name>
    <dbReference type="NCBI Taxonomy" id="4529"/>
    <lineage>
        <taxon>Eukaryota</taxon>
        <taxon>Viridiplantae</taxon>
        <taxon>Streptophyta</taxon>
        <taxon>Embryophyta</taxon>
        <taxon>Tracheophyta</taxon>
        <taxon>Spermatophyta</taxon>
        <taxon>Magnoliopsida</taxon>
        <taxon>Liliopsida</taxon>
        <taxon>Poales</taxon>
        <taxon>Poaceae</taxon>
        <taxon>BOP clade</taxon>
        <taxon>Oryzoideae</taxon>
        <taxon>Oryzeae</taxon>
        <taxon>Oryzinae</taxon>
        <taxon>Oryza</taxon>
    </lineage>
</organism>
<dbReference type="HOGENOM" id="CLU_1597175_0_0_1"/>
<reference evidence="2" key="2">
    <citation type="submission" date="2015-06" db="UniProtKB">
        <authorList>
            <consortium name="EnsemblPlants"/>
        </authorList>
    </citation>
    <scope>IDENTIFICATION</scope>
</reference>
<dbReference type="EnsemblPlants" id="ORUFI03G30970.1">
    <property type="protein sequence ID" value="ORUFI03G30970.1"/>
    <property type="gene ID" value="ORUFI03G30970"/>
</dbReference>
<name>A0A0E0NZM2_ORYRU</name>
<dbReference type="Proteomes" id="UP000008022">
    <property type="component" value="Unassembled WGS sequence"/>
</dbReference>
<evidence type="ECO:0000256" key="1">
    <source>
        <dbReference type="SAM" id="MobiDB-lite"/>
    </source>
</evidence>
<feature type="compositionally biased region" description="Polar residues" evidence="1">
    <location>
        <begin position="1"/>
        <end position="11"/>
    </location>
</feature>
<dbReference type="AlphaFoldDB" id="A0A0E0NZM2"/>
<accession>A0A0E0NZM2</accession>
<sequence>MARGPSDSSILASPPVESVARMESTGRRRCPLLLRPPPLPSSPLPLHENLAQCHEKGRENAHLLRSQAPSPPQLPSPLPCCHRRSLSAVSNMARGPSDSSILASPPVESVARMESIGCRRCPLLLRPPPLPSSPLPLHENLAQCHEKGRESVGLARTTMKTAVAPRQ</sequence>
<feature type="region of interest" description="Disordered" evidence="1">
    <location>
        <begin position="1"/>
        <end position="77"/>
    </location>
</feature>
<evidence type="ECO:0000313" key="2">
    <source>
        <dbReference type="EnsemblPlants" id="ORUFI03G30970.1"/>
    </source>
</evidence>
<evidence type="ECO:0000313" key="3">
    <source>
        <dbReference type="Proteomes" id="UP000008022"/>
    </source>
</evidence>
<feature type="compositionally biased region" description="Pro residues" evidence="1">
    <location>
        <begin position="34"/>
        <end position="43"/>
    </location>
</feature>
<feature type="compositionally biased region" description="Basic and acidic residues" evidence="1">
    <location>
        <begin position="53"/>
        <end position="62"/>
    </location>
</feature>
<protein>
    <submittedName>
        <fullName evidence="2">Uncharacterized protein</fullName>
    </submittedName>
</protein>